<dbReference type="RefSeq" id="WP_167694956.1">
    <property type="nucleotide sequence ID" value="NZ_CP118181.1"/>
</dbReference>
<dbReference type="PANTHER" id="PTHR38011">
    <property type="entry name" value="DIHYDROFOLATE REDUCTASE FAMILY PROTEIN (AFU_ORTHOLOGUE AFUA_8G06820)"/>
    <property type="match status" value="1"/>
</dbReference>
<keyword evidence="3" id="KW-1185">Reference proteome</keyword>
<evidence type="ECO:0000313" key="3">
    <source>
        <dbReference type="Proteomes" id="UP000778951"/>
    </source>
</evidence>
<dbReference type="SUPFAM" id="SSF53597">
    <property type="entry name" value="Dihydrofolate reductase-like"/>
    <property type="match status" value="1"/>
</dbReference>
<evidence type="ECO:0000259" key="1">
    <source>
        <dbReference type="Pfam" id="PF01872"/>
    </source>
</evidence>
<dbReference type="Pfam" id="PF01872">
    <property type="entry name" value="RibD_C"/>
    <property type="match status" value="1"/>
</dbReference>
<gene>
    <name evidence="2" type="ORF">HCT48_01215</name>
</gene>
<dbReference type="InterPro" id="IPR024072">
    <property type="entry name" value="DHFR-like_dom_sf"/>
</dbReference>
<accession>A0A968KZ08</accession>
<dbReference type="Proteomes" id="UP000778951">
    <property type="component" value="Unassembled WGS sequence"/>
</dbReference>
<sequence length="182" mass="20751">MSGKVILYVAMSLDGYLAKKNHAMDWLLGESAREDIDNGYAQFYDTIGTLLMGATTYREIIEHLSPDAWPYPDKPSYVFTSKAYPAQPDVHFIRNSPSQILHEIRKTSQQDIWLVGGARLIHTFMSKNLIDKYIISIIPTLLGEGILLFAQREEAEIKLSLIEQRSVDGIVELHYIPRKKPE</sequence>
<name>A0A968KZ08_9SPIO</name>
<reference evidence="2" key="1">
    <citation type="submission" date="2020-03" db="EMBL/GenBank/DDBJ databases">
        <title>Spirochaetal bacteria isolated from arthropods constitute a novel genus Entomospira genus novum within the order Spirochaetales.</title>
        <authorList>
            <person name="Grana-Miraglia L."/>
            <person name="Sikutova S."/>
            <person name="Fingerle V."/>
            <person name="Sing A."/>
            <person name="Castillo-Ramirez S."/>
            <person name="Margos G."/>
            <person name="Rudolf I."/>
        </authorList>
    </citation>
    <scope>NUCLEOTIDE SEQUENCE</scope>
    <source>
        <strain evidence="2">BR149</strain>
    </source>
</reference>
<evidence type="ECO:0000313" key="2">
    <source>
        <dbReference type="EMBL" id="NIZ68841.1"/>
    </source>
</evidence>
<comment type="caution">
    <text evidence="2">The sequence shown here is derived from an EMBL/GenBank/DDBJ whole genome shotgun (WGS) entry which is preliminary data.</text>
</comment>
<proteinExistence type="predicted"/>
<dbReference type="GO" id="GO:0009231">
    <property type="term" value="P:riboflavin biosynthetic process"/>
    <property type="evidence" value="ECO:0007669"/>
    <property type="project" value="InterPro"/>
</dbReference>
<dbReference type="InterPro" id="IPR050765">
    <property type="entry name" value="Riboflavin_Biosynth_HTPR"/>
</dbReference>
<dbReference type="Gene3D" id="3.40.430.10">
    <property type="entry name" value="Dihydrofolate Reductase, subunit A"/>
    <property type="match status" value="1"/>
</dbReference>
<dbReference type="EMBL" id="JAATLM010000001">
    <property type="protein sequence ID" value="NIZ68841.1"/>
    <property type="molecule type" value="Genomic_DNA"/>
</dbReference>
<dbReference type="InterPro" id="IPR002734">
    <property type="entry name" value="RibDG_C"/>
</dbReference>
<organism evidence="2 3">
    <name type="scientific">Entomospira culicis</name>
    <dbReference type="NCBI Taxonomy" id="2719989"/>
    <lineage>
        <taxon>Bacteria</taxon>
        <taxon>Pseudomonadati</taxon>
        <taxon>Spirochaetota</taxon>
        <taxon>Spirochaetia</taxon>
        <taxon>Spirochaetales</taxon>
        <taxon>Spirochaetaceae</taxon>
        <taxon>Entomospira</taxon>
    </lineage>
</organism>
<dbReference type="GO" id="GO:0008703">
    <property type="term" value="F:5-amino-6-(5-phosphoribosylamino)uracil reductase activity"/>
    <property type="evidence" value="ECO:0007669"/>
    <property type="project" value="InterPro"/>
</dbReference>
<protein>
    <submittedName>
        <fullName evidence="2">Dihydrofolate reductase</fullName>
    </submittedName>
</protein>
<dbReference type="AlphaFoldDB" id="A0A968KZ08"/>
<dbReference type="PANTHER" id="PTHR38011:SF11">
    <property type="entry name" value="2,5-DIAMINO-6-RIBOSYLAMINO-4(3H)-PYRIMIDINONE 5'-PHOSPHATE REDUCTASE"/>
    <property type="match status" value="1"/>
</dbReference>
<feature type="domain" description="Bacterial bifunctional deaminase-reductase C-terminal" evidence="1">
    <location>
        <begin position="4"/>
        <end position="163"/>
    </location>
</feature>